<gene>
    <name evidence="1" type="ORF">DYE49_02260</name>
</gene>
<dbReference type="Gene3D" id="3.90.550.10">
    <property type="entry name" value="Spore Coat Polysaccharide Biosynthesis Protein SpsA, Chain A"/>
    <property type="match status" value="1"/>
</dbReference>
<evidence type="ECO:0000313" key="1">
    <source>
        <dbReference type="EMBL" id="QOS39340.1"/>
    </source>
</evidence>
<dbReference type="EMBL" id="CP031517">
    <property type="protein sequence ID" value="QOS39340.1"/>
    <property type="molecule type" value="Genomic_DNA"/>
</dbReference>
<proteinExistence type="predicted"/>
<sequence>MNIYGLVVIYNSYIDSEVFKRFASFGITPLIYDNSNKEEYYLKNKEVANKEHLLYDGNGTNLGLPKAYNSIIRKYLTHDDDWLLIFDQDTPLPDEYFKAVLEKIQHGDKLCYMPFFPLHRKEHYAPNTIVNVKTMHVKKTTSFKHMEGHLIGINSCSAFNAKVFKIAGLFNEKLFLDYVDNDLFARMAYHNIISETLDIKLVQNFFAGEKHPYKAIKRRLANIKYDAKTFYSNDFIKKTSRLRLYLRDVWKYSLKYAIVNNPLYLLPLVLTKPKHI</sequence>
<organism evidence="1 2">
    <name type="scientific">Treponema rectale</name>
    <dbReference type="NCBI Taxonomy" id="744512"/>
    <lineage>
        <taxon>Bacteria</taxon>
        <taxon>Pseudomonadati</taxon>
        <taxon>Spirochaetota</taxon>
        <taxon>Spirochaetia</taxon>
        <taxon>Spirochaetales</taxon>
        <taxon>Treponemataceae</taxon>
        <taxon>Treponema</taxon>
    </lineage>
</organism>
<dbReference type="InterPro" id="IPR029044">
    <property type="entry name" value="Nucleotide-diphossugar_trans"/>
</dbReference>
<dbReference type="GO" id="GO:0016740">
    <property type="term" value="F:transferase activity"/>
    <property type="evidence" value="ECO:0007669"/>
    <property type="project" value="UniProtKB-KW"/>
</dbReference>
<protein>
    <submittedName>
        <fullName evidence="1">Glycosyltransferase</fullName>
    </submittedName>
</protein>
<name>A0A7M1XJK1_9SPIR</name>
<accession>A0A7M1XJK1</accession>
<dbReference type="Proteomes" id="UP000593591">
    <property type="component" value="Chromosome"/>
</dbReference>
<evidence type="ECO:0000313" key="2">
    <source>
        <dbReference type="Proteomes" id="UP000593591"/>
    </source>
</evidence>
<keyword evidence="1" id="KW-0808">Transferase</keyword>
<dbReference type="KEGG" id="trc:DYE49_02260"/>
<dbReference type="AlphaFoldDB" id="A0A7M1XJK1"/>
<dbReference type="SUPFAM" id="SSF53448">
    <property type="entry name" value="Nucleotide-diphospho-sugar transferases"/>
    <property type="match status" value="1"/>
</dbReference>
<reference evidence="1 2" key="1">
    <citation type="submission" date="2018-08" db="EMBL/GenBank/DDBJ databases">
        <title>The first complete genome of Treponema rectale (CHPAT), a commensal spirochete of the bovine rectum.</title>
        <authorList>
            <person name="Staton G.J."/>
            <person name="Clegg S.R."/>
            <person name="Carter S.D."/>
            <person name="Radford A.D."/>
            <person name="Darby A."/>
            <person name="Hall N."/>
            <person name="Birtles R.J."/>
            <person name="Evans N.J."/>
        </authorList>
    </citation>
    <scope>NUCLEOTIDE SEQUENCE [LARGE SCALE GENOMIC DNA]</scope>
    <source>
        <strain evidence="1 2">CHPA</strain>
    </source>
</reference>